<comment type="caution">
    <text evidence="9">The sequence shown here is derived from an EMBL/GenBank/DDBJ whole genome shotgun (WGS) entry which is preliminary data.</text>
</comment>
<evidence type="ECO:0000256" key="7">
    <source>
        <dbReference type="SAM" id="Phobius"/>
    </source>
</evidence>
<keyword evidence="3 7" id="KW-0812">Transmembrane</keyword>
<proteinExistence type="predicted"/>
<dbReference type="InterPro" id="IPR039910">
    <property type="entry name" value="D15-like"/>
</dbReference>
<evidence type="ECO:0000256" key="1">
    <source>
        <dbReference type="ARBA" id="ARBA00004370"/>
    </source>
</evidence>
<dbReference type="PANTHER" id="PTHR12815:SF18">
    <property type="entry name" value="SORTING AND ASSEMBLY MACHINERY COMPONENT 50 HOMOLOG"/>
    <property type="match status" value="1"/>
</dbReference>
<keyword evidence="7" id="KW-1133">Transmembrane helix</keyword>
<keyword evidence="2" id="KW-1134">Transmembrane beta strand</keyword>
<comment type="subcellular location">
    <subcellularLocation>
        <location evidence="1">Membrane</location>
    </subcellularLocation>
</comment>
<keyword evidence="5 7" id="KW-0472">Membrane</keyword>
<dbReference type="Proteomes" id="UP000245523">
    <property type="component" value="Unassembled WGS sequence"/>
</dbReference>
<evidence type="ECO:0000256" key="3">
    <source>
        <dbReference type="ARBA" id="ARBA00022692"/>
    </source>
</evidence>
<evidence type="ECO:0000313" key="10">
    <source>
        <dbReference type="Proteomes" id="UP000245523"/>
    </source>
</evidence>
<dbReference type="Gene3D" id="3.10.20.310">
    <property type="entry name" value="membrane protein fhac"/>
    <property type="match status" value="5"/>
</dbReference>
<name>A0ABX5LIB6_9BACT</name>
<keyword evidence="10" id="KW-1185">Reference proteome</keyword>
<dbReference type="InterPro" id="IPR010827">
    <property type="entry name" value="BamA/TamA_POTRA"/>
</dbReference>
<dbReference type="PROSITE" id="PS51779">
    <property type="entry name" value="POTRA"/>
    <property type="match status" value="1"/>
</dbReference>
<organism evidence="9 10">
    <name type="scientific">Hallerella porci</name>
    <dbReference type="NCBI Taxonomy" id="1945871"/>
    <lineage>
        <taxon>Bacteria</taxon>
        <taxon>Pseudomonadati</taxon>
        <taxon>Fibrobacterota</taxon>
        <taxon>Fibrobacteria</taxon>
        <taxon>Fibrobacterales</taxon>
        <taxon>Fibrobacteraceae</taxon>
        <taxon>Hallerella</taxon>
    </lineage>
</organism>
<feature type="domain" description="POTRA" evidence="8">
    <location>
        <begin position="59"/>
        <end position="137"/>
    </location>
</feature>
<gene>
    <name evidence="9" type="ORF">B0H50_13813</name>
</gene>
<dbReference type="EMBL" id="QGHD01000038">
    <property type="protein sequence ID" value="PWK92231.1"/>
    <property type="molecule type" value="Genomic_DNA"/>
</dbReference>
<dbReference type="PANTHER" id="PTHR12815">
    <property type="entry name" value="SORTING AND ASSEMBLY MACHINERY SAMM50 PROTEIN FAMILY MEMBER"/>
    <property type="match status" value="1"/>
</dbReference>
<dbReference type="InterPro" id="IPR034746">
    <property type="entry name" value="POTRA"/>
</dbReference>
<keyword evidence="6" id="KW-0998">Cell outer membrane</keyword>
<evidence type="ECO:0000256" key="6">
    <source>
        <dbReference type="ARBA" id="ARBA00023237"/>
    </source>
</evidence>
<accession>A0ABX5LIB6</accession>
<keyword evidence="4" id="KW-0677">Repeat</keyword>
<dbReference type="Pfam" id="PF07244">
    <property type="entry name" value="POTRA"/>
    <property type="match status" value="4"/>
</dbReference>
<dbReference type="InterPro" id="IPR000184">
    <property type="entry name" value="Bac_surfAg_D15"/>
</dbReference>
<evidence type="ECO:0000256" key="4">
    <source>
        <dbReference type="ARBA" id="ARBA00022737"/>
    </source>
</evidence>
<dbReference type="PIRSF" id="PIRSF006076">
    <property type="entry name" value="OM_assembly_OMP85"/>
    <property type="match status" value="1"/>
</dbReference>
<evidence type="ECO:0000256" key="5">
    <source>
        <dbReference type="ARBA" id="ARBA00023136"/>
    </source>
</evidence>
<dbReference type="Pfam" id="PF01103">
    <property type="entry name" value="Omp85"/>
    <property type="match status" value="1"/>
</dbReference>
<dbReference type="Gene3D" id="2.40.160.50">
    <property type="entry name" value="membrane protein fhac: a member of the omp85/tpsb transporter family"/>
    <property type="match status" value="1"/>
</dbReference>
<evidence type="ECO:0000313" key="9">
    <source>
        <dbReference type="EMBL" id="PWK92231.1"/>
    </source>
</evidence>
<evidence type="ECO:0000256" key="2">
    <source>
        <dbReference type="ARBA" id="ARBA00022452"/>
    </source>
</evidence>
<sequence length="951" mass="109141">MRCFSFFVKCFFVFLEAIFYPYCKGTLLLFFRAIAFLLVLVAFPMAQLLDVPENFTTPTTVRHVRAEGLVNMDERSVLSRVSVRDGQAFQPAALTEKVQKSVSDLYETGYFDDVTAWIDYQPGTENKVDLVFRVVELPALDTVYIEGCDEIAQEDVRLKISLLQGRVYSKSGLERDRQNILNYYRGEGYLLAEVGYREVPVSDHENEVTFIIREGPKVQVDSIVITGNDHVPATDITDHMITKRTHWWGDGEFKELIFEADRDTVLNAIRHFGYLDAELKEYRAEYLPDSSCNFYLGRTVPKGRKLELLYGQMNQAISDTANIMNRLAGRVTEKAAHYYREHRTNFSPVAQAVPVYDVQDEETAVMILNGIITYEELRKIWLKNLPKDKNWKNPKIAELQKKLHKKRYDEKLLARYTLEETFQALNPYDSVVTSKYVRIYIDINEGQRYYAGAVHFTGNEVLTDKTLSHYVYLDSGEVFDYYAYEATRKGIIDAYREDGYLFAQYDETRSFVNDSIVNLEYRLREGLPAQIHRVNIIGNTKTKDKVIRREVRLYPGDTYRQSAMERSFREIMQLNYFDMVYPDIQVVGDQQVDLIFKVAEKEAGTGQFSAGLAYSQSDGLTGTFGISIPNCCMGDGQSASLNVEYGEDKKSASISFVEPWFLDYPITLGTSLSYAWWHRDDDPNITRYGGSIYVGKRLTWPDDYFYGQIGYSWMQNKQGPNVDGSLVRYSGIESALTFKLIRDDKNLPQFPTDGSRYVLSVQWADEKIGSDFNFVKTDLTVKWWFPLIGDRLAVALTNEYGFMVGDPLQYRTLYQMGGVLGYNGMMRGYSSGSIGYRRLGRSYQYIGAELQWGIVQNTFYLLPLFFDAGNVFGKRYDPDTKVSTSQPNPITEWDPSSLKRDFGFGFRVIVPMLGIIGFDFAWPLDVGETYSGYDRTSVGDMEFNFVIGQGF</sequence>
<feature type="transmembrane region" description="Helical" evidence="7">
    <location>
        <begin position="29"/>
        <end position="49"/>
    </location>
</feature>
<dbReference type="InterPro" id="IPR023707">
    <property type="entry name" value="OM_assembly_BamA"/>
</dbReference>
<reference evidence="9 10" key="1">
    <citation type="submission" date="2018-05" db="EMBL/GenBank/DDBJ databases">
        <title>Animal gut microbial communities from fecal samples from Wisconsin, USA.</title>
        <authorList>
            <person name="Neumann A."/>
        </authorList>
    </citation>
    <scope>NUCLEOTIDE SEQUENCE [LARGE SCALE GENOMIC DNA]</scope>
    <source>
        <strain evidence="9 10">UWS4</strain>
    </source>
</reference>
<protein>
    <submittedName>
        <fullName evidence="9">Outer membrane protein insertion porin family</fullName>
    </submittedName>
</protein>
<evidence type="ECO:0000259" key="8">
    <source>
        <dbReference type="PROSITE" id="PS51779"/>
    </source>
</evidence>